<organism evidence="1 2">
    <name type="scientific">Smittium angustum</name>
    <dbReference type="NCBI Taxonomy" id="133377"/>
    <lineage>
        <taxon>Eukaryota</taxon>
        <taxon>Fungi</taxon>
        <taxon>Fungi incertae sedis</taxon>
        <taxon>Zoopagomycota</taxon>
        <taxon>Kickxellomycotina</taxon>
        <taxon>Harpellomycetes</taxon>
        <taxon>Harpellales</taxon>
        <taxon>Legeriomycetaceae</taxon>
        <taxon>Smittium</taxon>
    </lineage>
</organism>
<evidence type="ECO:0000313" key="2">
    <source>
        <dbReference type="Proteomes" id="UP000245591"/>
    </source>
</evidence>
<proteinExistence type="predicted"/>
<evidence type="ECO:0008006" key="3">
    <source>
        <dbReference type="Google" id="ProtNLM"/>
    </source>
</evidence>
<sequence>MPANNDRVKLNTSLNWKILKEEYNLEKAIMDRIKEISETLPEIRRISVNNNLITKAKEGEIYNKNLKIREFNIGEMVSKRKEVVQNKFDAVWDGPYKVINRNTRGTYVLMDHDSKVDTVHGDRLRKFYPNLSLHQQLISSTTNEGTIQSPKSIQSERGVGGDSSKVYVEEEVDGSKVYVAEEGNSSKVQFASKILVVSLVCSTINEGAKNKHSIQQSLSV</sequence>
<keyword evidence="2" id="KW-1185">Reference proteome</keyword>
<accession>A0A2U1J817</accession>
<dbReference type="EMBL" id="MBFU01000225">
    <property type="protein sequence ID" value="PWA01118.1"/>
    <property type="molecule type" value="Genomic_DNA"/>
</dbReference>
<dbReference type="Proteomes" id="UP000245591">
    <property type="component" value="Unassembled WGS sequence"/>
</dbReference>
<reference evidence="1 2" key="1">
    <citation type="journal article" date="2018" name="MBio">
        <title>Comparative Genomics Reveals the Core Gene Toolbox for the Fungus-Insect Symbiosis.</title>
        <authorList>
            <person name="Wang Y."/>
            <person name="Stata M."/>
            <person name="Wang W."/>
            <person name="Stajich J.E."/>
            <person name="White M.M."/>
            <person name="Moncalvo J.M."/>
        </authorList>
    </citation>
    <scope>NUCLEOTIDE SEQUENCE [LARGE SCALE GENOMIC DNA]</scope>
    <source>
        <strain evidence="1 2">AUS-126-30</strain>
    </source>
</reference>
<protein>
    <recommendedName>
        <fullName evidence="3">Integrase zinc-binding domain-containing protein</fullName>
    </recommendedName>
</protein>
<gene>
    <name evidence="1" type="ORF">BB558_002803</name>
</gene>
<dbReference type="AlphaFoldDB" id="A0A2U1J817"/>
<comment type="caution">
    <text evidence="1">The sequence shown here is derived from an EMBL/GenBank/DDBJ whole genome shotgun (WGS) entry which is preliminary data.</text>
</comment>
<name>A0A2U1J817_SMIAN</name>
<evidence type="ECO:0000313" key="1">
    <source>
        <dbReference type="EMBL" id="PWA01118.1"/>
    </source>
</evidence>